<sequence length="186" mass="21990">MSLAKQKDSRFTKDHWIEKALEVLSQTGGAKIHIEKLAAKLGVTKGSFYWHFESRNDFVDQVLDYWDAHSSQSVIEFMREHEHENAKNALTILTNYLIDQDQIRHDMPVRSWAVQENRVQTRVEETDIKREQYIVSLLTEDGYDEFSARNFASIYNCYARCHGFLLPTITQEELRERLLWLIDKHL</sequence>
<dbReference type="EMBL" id="BAABBN010000017">
    <property type="protein sequence ID" value="GAA3944121.1"/>
    <property type="molecule type" value="Genomic_DNA"/>
</dbReference>
<dbReference type="InterPro" id="IPR001647">
    <property type="entry name" value="HTH_TetR"/>
</dbReference>
<reference evidence="5" key="1">
    <citation type="journal article" date="2019" name="Int. J. Syst. Evol. Microbiol.">
        <title>The Global Catalogue of Microorganisms (GCM) 10K type strain sequencing project: providing services to taxonomists for standard genome sequencing and annotation.</title>
        <authorList>
            <consortium name="The Broad Institute Genomics Platform"/>
            <consortium name="The Broad Institute Genome Sequencing Center for Infectious Disease"/>
            <person name="Wu L."/>
            <person name="Ma J."/>
        </authorList>
    </citation>
    <scope>NUCLEOTIDE SEQUENCE [LARGE SCALE GENOMIC DNA]</scope>
    <source>
        <strain evidence="5">JCM 17551</strain>
    </source>
</reference>
<comment type="caution">
    <text evidence="4">The sequence shown here is derived from an EMBL/GenBank/DDBJ whole genome shotgun (WGS) entry which is preliminary data.</text>
</comment>
<evidence type="ECO:0000256" key="2">
    <source>
        <dbReference type="PROSITE-ProRule" id="PRU00335"/>
    </source>
</evidence>
<feature type="DNA-binding region" description="H-T-H motif" evidence="2">
    <location>
        <begin position="33"/>
        <end position="52"/>
    </location>
</feature>
<evidence type="ECO:0000313" key="4">
    <source>
        <dbReference type="EMBL" id="GAA3944121.1"/>
    </source>
</evidence>
<dbReference type="Pfam" id="PF00440">
    <property type="entry name" value="TetR_N"/>
    <property type="match status" value="1"/>
</dbReference>
<accession>A0ABP7NDX8</accession>
<dbReference type="RefSeq" id="WP_344800906.1">
    <property type="nucleotide sequence ID" value="NZ_BAABBN010000017.1"/>
</dbReference>
<feature type="domain" description="HTH tetR-type" evidence="3">
    <location>
        <begin position="10"/>
        <end position="70"/>
    </location>
</feature>
<evidence type="ECO:0000313" key="5">
    <source>
        <dbReference type="Proteomes" id="UP001501565"/>
    </source>
</evidence>
<keyword evidence="1 2" id="KW-0238">DNA-binding</keyword>
<keyword evidence="5" id="KW-1185">Reference proteome</keyword>
<dbReference type="PANTHER" id="PTHR43479">
    <property type="entry name" value="ACREF/ENVCD OPERON REPRESSOR-RELATED"/>
    <property type="match status" value="1"/>
</dbReference>
<gene>
    <name evidence="4" type="ORF">GCM10022277_44820</name>
</gene>
<dbReference type="PROSITE" id="PS50977">
    <property type="entry name" value="HTH_TETR_2"/>
    <property type="match status" value="1"/>
</dbReference>
<dbReference type="PANTHER" id="PTHR43479:SF11">
    <property type="entry name" value="ACREF_ENVCD OPERON REPRESSOR-RELATED"/>
    <property type="match status" value="1"/>
</dbReference>
<evidence type="ECO:0000259" key="3">
    <source>
        <dbReference type="PROSITE" id="PS50977"/>
    </source>
</evidence>
<proteinExistence type="predicted"/>
<name>A0ABP7NDX8_9GAMM</name>
<dbReference type="PRINTS" id="PR00455">
    <property type="entry name" value="HTHTETR"/>
</dbReference>
<dbReference type="InterPro" id="IPR009057">
    <property type="entry name" value="Homeodomain-like_sf"/>
</dbReference>
<dbReference type="SUPFAM" id="SSF46689">
    <property type="entry name" value="Homeodomain-like"/>
    <property type="match status" value="1"/>
</dbReference>
<protein>
    <recommendedName>
        <fullName evidence="3">HTH tetR-type domain-containing protein</fullName>
    </recommendedName>
</protein>
<dbReference type="InterPro" id="IPR050624">
    <property type="entry name" value="HTH-type_Tx_Regulator"/>
</dbReference>
<dbReference type="Gene3D" id="1.10.357.10">
    <property type="entry name" value="Tetracycline Repressor, domain 2"/>
    <property type="match status" value="1"/>
</dbReference>
<dbReference type="Proteomes" id="UP001501565">
    <property type="component" value="Unassembled WGS sequence"/>
</dbReference>
<organism evidence="4 5">
    <name type="scientific">Litoribacillus peritrichatus</name>
    <dbReference type="NCBI Taxonomy" id="718191"/>
    <lineage>
        <taxon>Bacteria</taxon>
        <taxon>Pseudomonadati</taxon>
        <taxon>Pseudomonadota</taxon>
        <taxon>Gammaproteobacteria</taxon>
        <taxon>Oceanospirillales</taxon>
        <taxon>Oceanospirillaceae</taxon>
        <taxon>Litoribacillus</taxon>
    </lineage>
</organism>
<evidence type="ECO:0000256" key="1">
    <source>
        <dbReference type="ARBA" id="ARBA00023125"/>
    </source>
</evidence>